<dbReference type="InterPro" id="IPR049435">
    <property type="entry name" value="Cas_Cas6_C"/>
</dbReference>
<evidence type="ECO:0000313" key="8">
    <source>
        <dbReference type="EMBL" id="HGK23742.1"/>
    </source>
</evidence>
<proteinExistence type="inferred from homology"/>
<keyword evidence="2" id="KW-0694">RNA-binding</keyword>
<evidence type="ECO:0000256" key="1">
    <source>
        <dbReference type="ARBA" id="ARBA00005937"/>
    </source>
</evidence>
<keyword evidence="3" id="KW-0051">Antiviral defense</keyword>
<comment type="similarity">
    <text evidence="1 4">Belongs to the CRISPR-associated protein Cas6/Cse3/CasE family.</text>
</comment>
<feature type="active site" description="Proton acceptor" evidence="6">
    <location>
        <position position="30"/>
    </location>
</feature>
<dbReference type="GO" id="GO:0016788">
    <property type="term" value="F:hydrolase activity, acting on ester bonds"/>
    <property type="evidence" value="ECO:0007669"/>
    <property type="project" value="InterPro"/>
</dbReference>
<organism evidence="8">
    <name type="scientific">Dictyoglomus thermophilum</name>
    <dbReference type="NCBI Taxonomy" id="14"/>
    <lineage>
        <taxon>Bacteria</taxon>
        <taxon>Pseudomonadati</taxon>
        <taxon>Dictyoglomota</taxon>
        <taxon>Dictyoglomia</taxon>
        <taxon>Dictyoglomales</taxon>
        <taxon>Dictyoglomaceae</taxon>
        <taxon>Dictyoglomus</taxon>
    </lineage>
</organism>
<feature type="domain" description="CRISPR associated protein Cas6 C-terminal" evidence="7">
    <location>
        <begin position="126"/>
        <end position="249"/>
    </location>
</feature>
<dbReference type="Gene3D" id="3.30.70.1900">
    <property type="match status" value="1"/>
</dbReference>
<evidence type="ECO:0000256" key="6">
    <source>
        <dbReference type="PIRSR" id="PIRSR005054-50"/>
    </source>
</evidence>
<gene>
    <name evidence="8" type="primary">cas6</name>
    <name evidence="8" type="ORF">ENU78_04745</name>
</gene>
<name>A0A7C2CUR5_DICTH</name>
<dbReference type="PANTHER" id="PTHR36984">
    <property type="entry name" value="CRISPR-ASSOCIATED ENDORIBONUCLEASE CAS6 1"/>
    <property type="match status" value="1"/>
</dbReference>
<dbReference type="Pfam" id="PF01881">
    <property type="entry name" value="Cas_Cas6_C"/>
    <property type="match status" value="1"/>
</dbReference>
<comment type="caution">
    <text evidence="8">The sequence shown here is derived from an EMBL/GenBank/DDBJ whole genome shotgun (WGS) entry which is preliminary data.</text>
</comment>
<evidence type="ECO:0000256" key="2">
    <source>
        <dbReference type="ARBA" id="ARBA00022884"/>
    </source>
</evidence>
<dbReference type="GO" id="GO:0051607">
    <property type="term" value="P:defense response to virus"/>
    <property type="evidence" value="ECO:0007669"/>
    <property type="project" value="UniProtKB-KW"/>
</dbReference>
<dbReference type="GO" id="GO:0003723">
    <property type="term" value="F:RNA binding"/>
    <property type="evidence" value="ECO:0007669"/>
    <property type="project" value="UniProtKB-KW"/>
</dbReference>
<protein>
    <recommendedName>
        <fullName evidence="4">CRISPR-associated endoribonuclease</fullName>
    </recommendedName>
</protein>
<accession>A0A7C2CUR5</accession>
<reference evidence="8" key="1">
    <citation type="journal article" date="2020" name="mSystems">
        <title>Genome- and Community-Level Interaction Insights into Carbon Utilization and Element Cycling Functions of Hydrothermarchaeota in Hydrothermal Sediment.</title>
        <authorList>
            <person name="Zhou Z."/>
            <person name="Liu Y."/>
            <person name="Xu W."/>
            <person name="Pan J."/>
            <person name="Luo Z.H."/>
            <person name="Li M."/>
        </authorList>
    </citation>
    <scope>NUCLEOTIDE SEQUENCE [LARGE SCALE GENOMIC DNA]</scope>
    <source>
        <strain evidence="8">SpSt-70</strain>
    </source>
</reference>
<dbReference type="CDD" id="cd21140">
    <property type="entry name" value="Cas6_I-like"/>
    <property type="match status" value="1"/>
</dbReference>
<dbReference type="PANTHER" id="PTHR36984:SF1">
    <property type="entry name" value="CRISPR-ASSOCIATED ENDORIBONUCLEASE CAS6 1"/>
    <property type="match status" value="1"/>
</dbReference>
<feature type="active site" description="Proton donor" evidence="6">
    <location>
        <position position="42"/>
    </location>
</feature>
<dbReference type="PIRSF" id="PIRSF005054">
    <property type="entry name" value="PF1131"/>
    <property type="match status" value="1"/>
</dbReference>
<evidence type="ECO:0000256" key="4">
    <source>
        <dbReference type="PIRNR" id="PIRNR005054"/>
    </source>
</evidence>
<dbReference type="Gene3D" id="3.30.70.1890">
    <property type="match status" value="1"/>
</dbReference>
<evidence type="ECO:0000256" key="3">
    <source>
        <dbReference type="ARBA" id="ARBA00023118"/>
    </source>
</evidence>
<dbReference type="EMBL" id="DTDV01000013">
    <property type="protein sequence ID" value="HGK23742.1"/>
    <property type="molecule type" value="Genomic_DNA"/>
</dbReference>
<sequence>MRIKIVYETLDGKDIILPCHYNYAIQGLIYQTFSPEIAKWLHDVGFLLGKRKFKLFTFSRILEKGKIIVKDNDNKYLNFGRKITFYFSSPIDDIVGNLGERSFREREFSIGKNKVYISQLEILLPPKIEEKVYIKMLSPLTIYSTFLKNGSRIVHFYRPYENEFSKLIEENAKKKLKIVHQNSHDGGSLSIKPYKFSLEKNRKVVIFKNTPIEGWTGVFELSGDPALIAITYEAGLGNKNSEGFGMWEIWREKEESKDAD</sequence>
<feature type="site" description="Transition state stabilizer" evidence="5">
    <location>
        <position position="54"/>
    </location>
</feature>
<dbReference type="Pfam" id="PF21350">
    <property type="entry name" value="Cas6_I-A"/>
    <property type="match status" value="1"/>
</dbReference>
<dbReference type="InterPro" id="IPR010156">
    <property type="entry name" value="CRISPR-assoc_prot_Cas6"/>
</dbReference>
<evidence type="ECO:0000259" key="7">
    <source>
        <dbReference type="Pfam" id="PF01881"/>
    </source>
</evidence>
<comment type="function">
    <text evidence="4">CRISPR (clustered regularly interspaced short palindromic repeat), is an adaptive immune system that provides protection against mobile genetic elements (viruses, transposable elements and conjugative plasmids). CRISPR clusters contain sequences complementary to antecedent mobile elements and target invading nucleic acids. CRISPR clusters are transcribed and processed into CRISPR RNA (crRNA).</text>
</comment>
<dbReference type="AlphaFoldDB" id="A0A7C2CUR5"/>
<dbReference type="RefSeq" id="WP_149123219.1">
    <property type="nucleotide sequence ID" value="NZ_VTFL01000007.1"/>
</dbReference>
<evidence type="ECO:0000256" key="5">
    <source>
        <dbReference type="PIRSR" id="PIRSR005054-1"/>
    </source>
</evidence>
<dbReference type="InterPro" id="IPR045747">
    <property type="entry name" value="CRISPR-assoc_prot_Cas6_N_sf"/>
</dbReference>
<dbReference type="NCBIfam" id="TIGR01877">
    <property type="entry name" value="cas_cas6"/>
    <property type="match status" value="1"/>
</dbReference>